<organism evidence="1 2">
    <name type="scientific">Xenopus laevis</name>
    <name type="common">African clawed frog</name>
    <dbReference type="NCBI Taxonomy" id="8355"/>
    <lineage>
        <taxon>Eukaryota</taxon>
        <taxon>Metazoa</taxon>
        <taxon>Chordata</taxon>
        <taxon>Craniata</taxon>
        <taxon>Vertebrata</taxon>
        <taxon>Euteleostomi</taxon>
        <taxon>Amphibia</taxon>
        <taxon>Batrachia</taxon>
        <taxon>Anura</taxon>
        <taxon>Pipoidea</taxon>
        <taxon>Pipidae</taxon>
        <taxon>Xenopodinae</taxon>
        <taxon>Xenopus</taxon>
        <taxon>Xenopus</taxon>
    </lineage>
</organism>
<dbReference type="Proteomes" id="UP000694892">
    <property type="component" value="Chromosome 1L"/>
</dbReference>
<name>A0A974E2W8_XENLA</name>
<sequence length="187" mass="21710">MNVISKSAYNSTLIRFTITYFIYPLTYHGFLQAVCLLSMQQGGVHWDITGTLFSGSLLGMQWFRICPNPSYFLERFRFGRIQEPGRTKTASEPYLIEKTWCVTYSCFSIFASTFSALQKGSDSGQSNHYTSDRQTYKCFNKYILSIFSKKKKKNITFNHFCLLIVFKGEIELRKGLEMLHLLFWASV</sequence>
<evidence type="ECO:0000313" key="2">
    <source>
        <dbReference type="Proteomes" id="UP000694892"/>
    </source>
</evidence>
<gene>
    <name evidence="1" type="ORF">XELAEV_18008393mg</name>
</gene>
<dbReference type="AlphaFoldDB" id="A0A974E2W8"/>
<accession>A0A974E2W8</accession>
<protein>
    <submittedName>
        <fullName evidence="1">Uncharacterized protein</fullName>
    </submittedName>
</protein>
<proteinExistence type="predicted"/>
<reference evidence="2" key="1">
    <citation type="journal article" date="2016" name="Nature">
        <title>Genome evolution in the allotetraploid frog Xenopus laevis.</title>
        <authorList>
            <person name="Session A.M."/>
            <person name="Uno Y."/>
            <person name="Kwon T."/>
            <person name="Chapman J.A."/>
            <person name="Toyoda A."/>
            <person name="Takahashi S."/>
            <person name="Fukui A."/>
            <person name="Hikosaka A."/>
            <person name="Suzuki A."/>
            <person name="Kondo M."/>
            <person name="van Heeringen S.J."/>
            <person name="Quigley I."/>
            <person name="Heinz S."/>
            <person name="Ogino H."/>
            <person name="Ochi H."/>
            <person name="Hellsten U."/>
            <person name="Lyons J.B."/>
            <person name="Simakov O."/>
            <person name="Putnam N."/>
            <person name="Stites J."/>
            <person name="Kuroki Y."/>
            <person name="Tanaka T."/>
            <person name="Michiue T."/>
            <person name="Watanabe M."/>
            <person name="Bogdanovic O."/>
            <person name="Lister R."/>
            <person name="Georgiou G."/>
            <person name="Paranjpe S.S."/>
            <person name="van Kruijsbergen I."/>
            <person name="Shu S."/>
            <person name="Carlson J."/>
            <person name="Kinoshita T."/>
            <person name="Ohta Y."/>
            <person name="Mawaribuchi S."/>
            <person name="Jenkins J."/>
            <person name="Grimwood J."/>
            <person name="Schmutz J."/>
            <person name="Mitros T."/>
            <person name="Mozaffari S.V."/>
            <person name="Suzuki Y."/>
            <person name="Haramoto Y."/>
            <person name="Yamamoto T.S."/>
            <person name="Takagi C."/>
            <person name="Heald R."/>
            <person name="Miller K."/>
            <person name="Haudenschild C."/>
            <person name="Kitzman J."/>
            <person name="Nakayama T."/>
            <person name="Izutsu Y."/>
            <person name="Robert J."/>
            <person name="Fortriede J."/>
            <person name="Burns K."/>
            <person name="Lotay V."/>
            <person name="Karimi K."/>
            <person name="Yasuoka Y."/>
            <person name="Dichmann D.S."/>
            <person name="Flajnik M.F."/>
            <person name="Houston D.W."/>
            <person name="Shendure J."/>
            <person name="DuPasquier L."/>
            <person name="Vize P.D."/>
            <person name="Zorn A.M."/>
            <person name="Ito M."/>
            <person name="Marcotte E.M."/>
            <person name="Wallingford J.B."/>
            <person name="Ito Y."/>
            <person name="Asashima M."/>
            <person name="Ueno N."/>
            <person name="Matsuda Y."/>
            <person name="Veenstra G.J."/>
            <person name="Fujiyama A."/>
            <person name="Harland R.M."/>
            <person name="Taira M."/>
            <person name="Rokhsar D.S."/>
        </authorList>
    </citation>
    <scope>NUCLEOTIDE SEQUENCE [LARGE SCALE GENOMIC DNA]</scope>
    <source>
        <strain evidence="2">J</strain>
    </source>
</reference>
<dbReference type="EMBL" id="CM004466">
    <property type="protein sequence ID" value="OCU02629.1"/>
    <property type="molecule type" value="Genomic_DNA"/>
</dbReference>
<evidence type="ECO:0000313" key="1">
    <source>
        <dbReference type="EMBL" id="OCU02629.1"/>
    </source>
</evidence>